<name>A0A729JRX0_SALER</name>
<dbReference type="EMBL" id="DAAMGE010000019">
    <property type="protein sequence ID" value="HAC6542787.1"/>
    <property type="molecule type" value="Genomic_DNA"/>
</dbReference>
<protein>
    <recommendedName>
        <fullName evidence="4">Fimbrial protein</fullName>
    </recommendedName>
</protein>
<reference evidence="3" key="2">
    <citation type="submission" date="2018-07" db="EMBL/GenBank/DDBJ databases">
        <authorList>
            <consortium name="NCBI Pathogen Detection Project"/>
        </authorList>
    </citation>
    <scope>NUCLEOTIDE SEQUENCE</scope>
    <source>
        <strain evidence="2">3749-68</strain>
        <strain evidence="3">5202-64</strain>
    </source>
</reference>
<sequence length="199" mass="21646">MKIAAALRSLAAALRSLAAVTVLSLFSHSVLASDGCQIISGTQQVDYGRFIRDDMRSGKTDVDGIAYQWLAAQTRTFDVTVLCDEPQKIRLFIDGPARKNTVFRFGQNGAINLKVKNGRMDDRSVQLATGARGATLTQGADSQTVKPGFGIAPFDGQVLTGRQFVVTVEVTTYLSQKAFQSRDNAQIEEILNLNFEAQP</sequence>
<keyword evidence="1" id="KW-0732">Signal</keyword>
<evidence type="ECO:0008006" key="4">
    <source>
        <dbReference type="Google" id="ProtNLM"/>
    </source>
</evidence>
<evidence type="ECO:0000313" key="3">
    <source>
        <dbReference type="EMBL" id="HAE3251273.1"/>
    </source>
</evidence>
<gene>
    <name evidence="2" type="ORF">G0B47_16160</name>
    <name evidence="3" type="ORF">GND67_003111</name>
</gene>
<evidence type="ECO:0000256" key="1">
    <source>
        <dbReference type="SAM" id="SignalP"/>
    </source>
</evidence>
<comment type="caution">
    <text evidence="3">The sequence shown here is derived from an EMBL/GenBank/DDBJ whole genome shotgun (WGS) entry which is preliminary data.</text>
</comment>
<feature type="signal peptide" evidence="1">
    <location>
        <begin position="1"/>
        <end position="32"/>
    </location>
</feature>
<dbReference type="EMBL" id="DAARNL010000018">
    <property type="protein sequence ID" value="HAE3251273.1"/>
    <property type="molecule type" value="Genomic_DNA"/>
</dbReference>
<accession>A0A729JRX0</accession>
<feature type="chain" id="PRO_5036196085" description="Fimbrial protein" evidence="1">
    <location>
        <begin position="33"/>
        <end position="199"/>
    </location>
</feature>
<evidence type="ECO:0000313" key="2">
    <source>
        <dbReference type="EMBL" id="HAC6542787.1"/>
    </source>
</evidence>
<proteinExistence type="predicted"/>
<organism evidence="3">
    <name type="scientific">Salmonella enterica subsp. salamae serovar 48:d:z6</name>
    <dbReference type="NCBI Taxonomy" id="1151170"/>
    <lineage>
        <taxon>Bacteria</taxon>
        <taxon>Pseudomonadati</taxon>
        <taxon>Pseudomonadota</taxon>
        <taxon>Gammaproteobacteria</taxon>
        <taxon>Enterobacterales</taxon>
        <taxon>Enterobacteriaceae</taxon>
        <taxon>Salmonella</taxon>
    </lineage>
</organism>
<dbReference type="AlphaFoldDB" id="A0A729JRX0"/>
<reference evidence="3" key="1">
    <citation type="journal article" date="2018" name="Genome Biol.">
        <title>SKESA: strategic k-mer extension for scrupulous assemblies.</title>
        <authorList>
            <person name="Souvorov A."/>
            <person name="Agarwala R."/>
            <person name="Lipman D.J."/>
        </authorList>
    </citation>
    <scope>NUCLEOTIDE SEQUENCE</scope>
    <source>
        <strain evidence="2">3749-68</strain>
        <strain evidence="3">5202-64</strain>
    </source>
</reference>